<sequence>MPRVTCGRVAFALLVAGTIACFVVVGTLKPPYYDDSPPAFDIAKCAACTTQPSNGSSACRNIFSLPNQISSPSDDVTSGLVCPAGTNTCCCPHRDTRFYNVRCAASPSPTECLCRFERLCYENCFLDEGLVPLLVGLVGAAIVGFTTLGWCCSRYCCKSRKPKTAEIANV</sequence>
<organism evidence="3 4">
    <name type="scientific">Aphanomyces stellatus</name>
    <dbReference type="NCBI Taxonomy" id="120398"/>
    <lineage>
        <taxon>Eukaryota</taxon>
        <taxon>Sar</taxon>
        <taxon>Stramenopiles</taxon>
        <taxon>Oomycota</taxon>
        <taxon>Saprolegniomycetes</taxon>
        <taxon>Saprolegniales</taxon>
        <taxon>Verrucalvaceae</taxon>
        <taxon>Aphanomyces</taxon>
    </lineage>
</organism>
<reference evidence="2" key="2">
    <citation type="submission" date="2019-06" db="EMBL/GenBank/DDBJ databases">
        <title>Genomics analysis of Aphanomyces spp. identifies a new class of oomycete effector associated with host adaptation.</title>
        <authorList>
            <person name="Gaulin E."/>
        </authorList>
    </citation>
    <scope>NUCLEOTIDE SEQUENCE</scope>
    <source>
        <strain evidence="2">CBS 578.67</strain>
    </source>
</reference>
<name>A0A485KJV8_9STRA</name>
<dbReference type="Proteomes" id="UP000332933">
    <property type="component" value="Unassembled WGS sequence"/>
</dbReference>
<keyword evidence="1" id="KW-0472">Membrane</keyword>
<keyword evidence="1" id="KW-1133">Transmembrane helix</keyword>
<reference evidence="3 4" key="1">
    <citation type="submission" date="2019-03" db="EMBL/GenBank/DDBJ databases">
        <authorList>
            <person name="Gaulin E."/>
            <person name="Dumas B."/>
        </authorList>
    </citation>
    <scope>NUCLEOTIDE SEQUENCE [LARGE SCALE GENOMIC DNA]</scope>
    <source>
        <strain evidence="3">CBS 568.67</strain>
    </source>
</reference>
<evidence type="ECO:0000313" key="3">
    <source>
        <dbReference type="EMBL" id="VFT85157.1"/>
    </source>
</evidence>
<gene>
    <name evidence="3" type="primary">Aste57867_8270</name>
    <name evidence="2" type="ORF">As57867_008239</name>
    <name evidence="3" type="ORF">ASTE57867_8270</name>
</gene>
<dbReference type="PROSITE" id="PS51257">
    <property type="entry name" value="PROKAR_LIPOPROTEIN"/>
    <property type="match status" value="1"/>
</dbReference>
<protein>
    <submittedName>
        <fullName evidence="3">Aste57867_8270 protein</fullName>
    </submittedName>
</protein>
<dbReference type="EMBL" id="VJMH01005096">
    <property type="protein sequence ID" value="KAF0701233.1"/>
    <property type="molecule type" value="Genomic_DNA"/>
</dbReference>
<evidence type="ECO:0000313" key="2">
    <source>
        <dbReference type="EMBL" id="KAF0701233.1"/>
    </source>
</evidence>
<keyword evidence="1" id="KW-0812">Transmembrane</keyword>
<proteinExistence type="predicted"/>
<feature type="transmembrane region" description="Helical" evidence="1">
    <location>
        <begin position="9"/>
        <end position="28"/>
    </location>
</feature>
<dbReference type="AlphaFoldDB" id="A0A485KJV8"/>
<accession>A0A485KJV8</accession>
<evidence type="ECO:0000256" key="1">
    <source>
        <dbReference type="SAM" id="Phobius"/>
    </source>
</evidence>
<dbReference type="EMBL" id="CAADRA010005117">
    <property type="protein sequence ID" value="VFT85157.1"/>
    <property type="molecule type" value="Genomic_DNA"/>
</dbReference>
<feature type="transmembrane region" description="Helical" evidence="1">
    <location>
        <begin position="131"/>
        <end position="153"/>
    </location>
</feature>
<keyword evidence="4" id="KW-1185">Reference proteome</keyword>
<evidence type="ECO:0000313" key="4">
    <source>
        <dbReference type="Proteomes" id="UP000332933"/>
    </source>
</evidence>